<evidence type="ECO:0000256" key="3">
    <source>
        <dbReference type="ARBA" id="ARBA00022622"/>
    </source>
</evidence>
<evidence type="ECO:0000259" key="9">
    <source>
        <dbReference type="Pfam" id="PF20238"/>
    </source>
</evidence>
<keyword evidence="7" id="KW-0449">Lipoprotein</keyword>
<protein>
    <recommendedName>
        <fullName evidence="9">Copper acquisition factor BIM1-like domain-containing protein</fullName>
    </recommendedName>
</protein>
<keyword evidence="11" id="KW-1185">Reference proteome</keyword>
<keyword evidence="5" id="KW-0472">Membrane</keyword>
<evidence type="ECO:0000313" key="10">
    <source>
        <dbReference type="EMBL" id="ODQ79872.1"/>
    </source>
</evidence>
<evidence type="ECO:0000256" key="8">
    <source>
        <dbReference type="SAM" id="SignalP"/>
    </source>
</evidence>
<dbReference type="STRING" id="984486.A0A1E3QS67"/>
<sequence length="289" mass="29734">MVPVKFAAATLFFASTALAHFRIPYPGERNATNWDTQTTGPCGGDNSVVEPRFLFNPLGSPLDLNMKHNLSVGQVRFCPGDDCTTQADFSVILVDSYEHKGVGNYCIPAVLIPFPDGTNGTIQVIYAGTGDAEGEYDHMFNCLDVTVSSEGEQFSGQCTNSSNVAITPIHLDSNLVANATNITILNSFYESTMSAAAAASATATDGGMAGMDMSDMCGMAGMSDMPGMSCLTTAVASATQSVAITTRAVSSASVSSSAKSTSSSKSAGSADSLRMGCLAGVAAFAAALL</sequence>
<evidence type="ECO:0000256" key="5">
    <source>
        <dbReference type="ARBA" id="ARBA00023136"/>
    </source>
</evidence>
<organism evidence="10 11">
    <name type="scientific">Babjeviella inositovora NRRL Y-12698</name>
    <dbReference type="NCBI Taxonomy" id="984486"/>
    <lineage>
        <taxon>Eukaryota</taxon>
        <taxon>Fungi</taxon>
        <taxon>Dikarya</taxon>
        <taxon>Ascomycota</taxon>
        <taxon>Saccharomycotina</taxon>
        <taxon>Pichiomycetes</taxon>
        <taxon>Serinales incertae sedis</taxon>
        <taxon>Babjeviella</taxon>
    </lineage>
</organism>
<name>A0A1E3QS67_9ASCO</name>
<dbReference type="Proteomes" id="UP000094336">
    <property type="component" value="Unassembled WGS sequence"/>
</dbReference>
<dbReference type="InterPro" id="IPR046936">
    <property type="entry name" value="BIM1-like"/>
</dbReference>
<evidence type="ECO:0000256" key="7">
    <source>
        <dbReference type="ARBA" id="ARBA00023288"/>
    </source>
</evidence>
<evidence type="ECO:0000256" key="2">
    <source>
        <dbReference type="ARBA" id="ARBA00022475"/>
    </source>
</evidence>
<dbReference type="OrthoDB" id="2146436at2759"/>
<dbReference type="GeneID" id="30146720"/>
<dbReference type="PANTHER" id="PTHR34992">
    <property type="entry name" value="HYPHAL ANASTAMOSIS-7 PROTEIN"/>
    <property type="match status" value="1"/>
</dbReference>
<keyword evidence="3" id="KW-0336">GPI-anchor</keyword>
<feature type="domain" description="Copper acquisition factor BIM1-like" evidence="9">
    <location>
        <begin position="19"/>
        <end position="162"/>
    </location>
</feature>
<dbReference type="Pfam" id="PF20238">
    <property type="entry name" value="BIM1-like_dom"/>
    <property type="match status" value="1"/>
</dbReference>
<accession>A0A1E3QS67</accession>
<dbReference type="PANTHER" id="PTHR34992:SF1">
    <property type="entry name" value="COPPER ACQUISITION FACTOR BIM1-LIKE DOMAIN-CONTAINING PROTEIN"/>
    <property type="match status" value="1"/>
</dbReference>
<comment type="subcellular location">
    <subcellularLocation>
        <location evidence="1">Cell membrane</location>
        <topology evidence="1">Lipid-anchor</topology>
        <topology evidence="1">GPI-anchor</topology>
    </subcellularLocation>
</comment>
<dbReference type="GO" id="GO:0005886">
    <property type="term" value="C:plasma membrane"/>
    <property type="evidence" value="ECO:0007669"/>
    <property type="project" value="UniProtKB-SubCell"/>
</dbReference>
<evidence type="ECO:0000256" key="6">
    <source>
        <dbReference type="ARBA" id="ARBA00023180"/>
    </source>
</evidence>
<keyword evidence="4 8" id="KW-0732">Signal</keyword>
<dbReference type="EMBL" id="KV454431">
    <property type="protein sequence ID" value="ODQ79872.1"/>
    <property type="molecule type" value="Genomic_DNA"/>
</dbReference>
<dbReference type="RefSeq" id="XP_018985200.1">
    <property type="nucleotide sequence ID" value="XM_019128867.1"/>
</dbReference>
<reference evidence="11" key="1">
    <citation type="submission" date="2016-05" db="EMBL/GenBank/DDBJ databases">
        <title>Comparative genomics of biotechnologically important yeasts.</title>
        <authorList>
            <consortium name="DOE Joint Genome Institute"/>
            <person name="Riley R."/>
            <person name="Haridas S."/>
            <person name="Wolfe K.H."/>
            <person name="Lopes M.R."/>
            <person name="Hittinger C.T."/>
            <person name="Goker M."/>
            <person name="Salamov A."/>
            <person name="Wisecaver J."/>
            <person name="Long T.M."/>
            <person name="Aerts A.L."/>
            <person name="Barry K."/>
            <person name="Choi C."/>
            <person name="Clum A."/>
            <person name="Coughlan A.Y."/>
            <person name="Deshpande S."/>
            <person name="Douglass A.P."/>
            <person name="Hanson S.J."/>
            <person name="Klenk H.-P."/>
            <person name="Labutti K."/>
            <person name="Lapidus A."/>
            <person name="Lindquist E."/>
            <person name="Lipzen A."/>
            <person name="Meier-Kolthoff J.P."/>
            <person name="Ohm R.A."/>
            <person name="Otillar R.P."/>
            <person name="Pangilinan J."/>
            <person name="Peng Y."/>
            <person name="Rokas A."/>
            <person name="Rosa C.A."/>
            <person name="Scheuner C."/>
            <person name="Sibirny A.A."/>
            <person name="Slot J.C."/>
            <person name="Stielow J.B."/>
            <person name="Sun H."/>
            <person name="Kurtzman C.P."/>
            <person name="Blackwell M."/>
            <person name="Grigoriev I.V."/>
            <person name="Jeffries T.W."/>
        </authorList>
    </citation>
    <scope>NUCLEOTIDE SEQUENCE [LARGE SCALE GENOMIC DNA]</scope>
    <source>
        <strain evidence="11">NRRL Y-12698</strain>
    </source>
</reference>
<dbReference type="GO" id="GO:0098552">
    <property type="term" value="C:side of membrane"/>
    <property type="evidence" value="ECO:0007669"/>
    <property type="project" value="UniProtKB-KW"/>
</dbReference>
<evidence type="ECO:0000313" key="11">
    <source>
        <dbReference type="Proteomes" id="UP000094336"/>
    </source>
</evidence>
<dbReference type="InterPro" id="IPR046530">
    <property type="entry name" value="BIM1-like_dom"/>
</dbReference>
<feature type="chain" id="PRO_5009134373" description="Copper acquisition factor BIM1-like domain-containing protein" evidence="8">
    <location>
        <begin position="20"/>
        <end position="289"/>
    </location>
</feature>
<proteinExistence type="predicted"/>
<evidence type="ECO:0000256" key="1">
    <source>
        <dbReference type="ARBA" id="ARBA00004609"/>
    </source>
</evidence>
<dbReference type="AlphaFoldDB" id="A0A1E3QS67"/>
<gene>
    <name evidence="10" type="ORF">BABINDRAFT_161548</name>
</gene>
<evidence type="ECO:0000256" key="4">
    <source>
        <dbReference type="ARBA" id="ARBA00022729"/>
    </source>
</evidence>
<dbReference type="CDD" id="cd21176">
    <property type="entry name" value="LPMO_auxiliary-like"/>
    <property type="match status" value="1"/>
</dbReference>
<keyword evidence="2" id="KW-1003">Cell membrane</keyword>
<keyword evidence="6" id="KW-0325">Glycoprotein</keyword>
<feature type="signal peptide" evidence="8">
    <location>
        <begin position="1"/>
        <end position="19"/>
    </location>
</feature>